<feature type="transmembrane region" description="Helical" evidence="6">
    <location>
        <begin position="165"/>
        <end position="185"/>
    </location>
</feature>
<feature type="transmembrane region" description="Helical" evidence="6">
    <location>
        <begin position="228"/>
        <end position="258"/>
    </location>
</feature>
<feature type="signal peptide" evidence="7">
    <location>
        <begin position="1"/>
        <end position="19"/>
    </location>
</feature>
<evidence type="ECO:0000256" key="2">
    <source>
        <dbReference type="ARBA" id="ARBA00022692"/>
    </source>
</evidence>
<evidence type="ECO:0000256" key="3">
    <source>
        <dbReference type="ARBA" id="ARBA00022729"/>
    </source>
</evidence>
<evidence type="ECO:0000259" key="8">
    <source>
        <dbReference type="Pfam" id="PF06814"/>
    </source>
</evidence>
<feature type="transmembrane region" description="Helical" evidence="6">
    <location>
        <begin position="197"/>
        <end position="216"/>
    </location>
</feature>
<comment type="subcellular location">
    <subcellularLocation>
        <location evidence="1">Membrane</location>
        <topology evidence="1">Multi-pass membrane protein</topology>
    </subcellularLocation>
</comment>
<evidence type="ECO:0000313" key="9">
    <source>
        <dbReference type="EMBL" id="LAC24606.1"/>
    </source>
</evidence>
<evidence type="ECO:0000256" key="4">
    <source>
        <dbReference type="ARBA" id="ARBA00022989"/>
    </source>
</evidence>
<dbReference type="GO" id="GO:0016020">
    <property type="term" value="C:membrane"/>
    <property type="evidence" value="ECO:0007669"/>
    <property type="project" value="UniProtKB-SubCell"/>
</dbReference>
<dbReference type="InterPro" id="IPR053937">
    <property type="entry name" value="GOST_TM"/>
</dbReference>
<evidence type="ECO:0000256" key="5">
    <source>
        <dbReference type="ARBA" id="ARBA00023136"/>
    </source>
</evidence>
<feature type="transmembrane region" description="Helical" evidence="6">
    <location>
        <begin position="302"/>
        <end position="324"/>
    </location>
</feature>
<keyword evidence="2 6" id="KW-0812">Transmembrane</keyword>
<sequence>MRALYYLFLFVSIIVRVTSVIVKYGDELVPSNQALCHGPVLMVALADAPSGTQEATFSFALQFDPQLANDTVWVDIEVLISREGSNESTCAQIPSVSAYGVTTLDRRNVMDPDWSSKTFTVTQTGFHFLSISNHSPKRSISFTGESVWKNPFGQLSGDMYGFLPFYGFLSLLVFGAAIIWTGLNIKYRHDLLQLQHYLSIMIGICIVEFSAWYLFYDKLNTTGESRKTALVVVLLLTVLRRAVSRILVVAVSMGFGVVEPTLPKDQRVKLLVVGGVYFVAGSINEVVTHYGHGHEVDKSSQFFLIAPSTILDAIFYWWIFTALADTLSKLKDGNQTSKLVLYNNFSRVLACSLAAATIMALYTIYWMNYWMDYPWMWSQRWFVESGFWQMLYVAILMAVMVLWRPSSHQRDIAFHQQIPTTDDLDRELKDLDYDDDDDDEVNRDIDSATFSIEDIEQDLTTE</sequence>
<proteinExistence type="evidence at transcript level"/>
<keyword evidence="5 6" id="KW-0472">Membrane</keyword>
<dbReference type="InterPro" id="IPR009637">
    <property type="entry name" value="GPR107/GPR108-like"/>
</dbReference>
<dbReference type="AlphaFoldDB" id="A0A6A7G188"/>
<feature type="chain" id="PRO_5025407736" description="GOST seven transmembrane domain-containing protein" evidence="7">
    <location>
        <begin position="20"/>
        <end position="462"/>
    </location>
</feature>
<organism evidence="9">
    <name type="scientific">Hirondellea gigas</name>
    <dbReference type="NCBI Taxonomy" id="1518452"/>
    <lineage>
        <taxon>Eukaryota</taxon>
        <taxon>Metazoa</taxon>
        <taxon>Ecdysozoa</taxon>
        <taxon>Arthropoda</taxon>
        <taxon>Crustacea</taxon>
        <taxon>Multicrustacea</taxon>
        <taxon>Malacostraca</taxon>
        <taxon>Eumalacostraca</taxon>
        <taxon>Peracarida</taxon>
        <taxon>Amphipoda</taxon>
        <taxon>Amphilochidea</taxon>
        <taxon>Lysianassida</taxon>
        <taxon>Lysianassidira</taxon>
        <taxon>Lysianassoidea</taxon>
        <taxon>Lysianassidae</taxon>
        <taxon>Hirondellea</taxon>
    </lineage>
</organism>
<accession>A0A6A7G188</accession>
<dbReference type="PANTHER" id="PTHR21229:SF1">
    <property type="entry name" value="GH17801P"/>
    <property type="match status" value="1"/>
</dbReference>
<dbReference type="GO" id="GO:0005794">
    <property type="term" value="C:Golgi apparatus"/>
    <property type="evidence" value="ECO:0007669"/>
    <property type="project" value="TreeGrafter"/>
</dbReference>
<dbReference type="EMBL" id="IACT01005451">
    <property type="protein sequence ID" value="LAC24606.1"/>
    <property type="molecule type" value="mRNA"/>
</dbReference>
<keyword evidence="3 7" id="KW-0732">Signal</keyword>
<feature type="transmembrane region" description="Helical" evidence="6">
    <location>
        <begin position="270"/>
        <end position="290"/>
    </location>
</feature>
<name>A0A6A7G188_9CRUS</name>
<protein>
    <recommendedName>
        <fullName evidence="8">GOST seven transmembrane domain-containing protein</fullName>
    </recommendedName>
</protein>
<feature type="transmembrane region" description="Helical" evidence="6">
    <location>
        <begin position="345"/>
        <end position="366"/>
    </location>
</feature>
<reference evidence="9" key="1">
    <citation type="submission" date="2017-11" db="EMBL/GenBank/DDBJ databases">
        <title>The sensing device of the deep-sea amphipod.</title>
        <authorList>
            <person name="Kobayashi H."/>
            <person name="Nagahama T."/>
            <person name="Arai W."/>
            <person name="Sasagawa Y."/>
            <person name="Umeda M."/>
            <person name="Hayashi T."/>
            <person name="Nikaido I."/>
            <person name="Watanabe H."/>
            <person name="Oguri K."/>
            <person name="Kitazato H."/>
            <person name="Fujioka K."/>
            <person name="Kido Y."/>
            <person name="Takami H."/>
        </authorList>
    </citation>
    <scope>NUCLEOTIDE SEQUENCE</scope>
    <source>
        <tissue evidence="9">Whole body</tissue>
    </source>
</reference>
<evidence type="ECO:0000256" key="7">
    <source>
        <dbReference type="SAM" id="SignalP"/>
    </source>
</evidence>
<dbReference type="Pfam" id="PF06814">
    <property type="entry name" value="GOST_TM"/>
    <property type="match status" value="1"/>
</dbReference>
<feature type="transmembrane region" description="Helical" evidence="6">
    <location>
        <begin position="386"/>
        <end position="403"/>
    </location>
</feature>
<evidence type="ECO:0000256" key="6">
    <source>
        <dbReference type="SAM" id="Phobius"/>
    </source>
</evidence>
<keyword evidence="4 6" id="KW-1133">Transmembrane helix</keyword>
<dbReference type="PANTHER" id="PTHR21229">
    <property type="entry name" value="LUNG SEVEN TRANSMEMBRANE RECEPTOR"/>
    <property type="match status" value="1"/>
</dbReference>
<evidence type="ECO:0000256" key="1">
    <source>
        <dbReference type="ARBA" id="ARBA00004141"/>
    </source>
</evidence>
<feature type="domain" description="GOST seven transmembrane" evidence="8">
    <location>
        <begin position="163"/>
        <end position="408"/>
    </location>
</feature>